<dbReference type="InterPro" id="IPR036890">
    <property type="entry name" value="HATPase_C_sf"/>
</dbReference>
<proteinExistence type="predicted"/>
<dbReference type="SMART" id="SM00388">
    <property type="entry name" value="HisKA"/>
    <property type="match status" value="1"/>
</dbReference>
<dbReference type="PROSITE" id="PS50885">
    <property type="entry name" value="HAMP"/>
    <property type="match status" value="1"/>
</dbReference>
<evidence type="ECO:0000256" key="7">
    <source>
        <dbReference type="ARBA" id="ARBA00022777"/>
    </source>
</evidence>
<dbReference type="InterPro" id="IPR036097">
    <property type="entry name" value="HisK_dim/P_sf"/>
</dbReference>
<evidence type="ECO:0000256" key="11">
    <source>
        <dbReference type="SAM" id="MobiDB-lite"/>
    </source>
</evidence>
<dbReference type="InterPro" id="IPR003660">
    <property type="entry name" value="HAMP_dom"/>
</dbReference>
<sequence length="532" mass="56991">MSPPGPRAPRAGPPGGPAPPDGGPGQDGVLARLGTLVRTTAFKLSLAYLVVFAAFAFFALGYVAWNARRVLDDQIVSTIEAEINGLSDQYASGGIRRLVSVVERRAREPGASLYLVTTPAGEHVVGNVEALPPGVLAEPGQTETAYGRGTDGDRLDHRAIVRIFTLPGGFRLLVGRDVEERDRLRAVIGRAFGWSLMLVVGLGFLGSWFIAQRVLKRVDHMTEITRGIMAGDLDGRLALAGTGDELDRLARNLNAMLDRIGELMRGMREVSDNIAHDLKTPLTRLRNKADAALREGRDPDALRAALEANIEESDNLIRVFNALLMIARLEAGSARENLADFDAGLVALEVAELYEAVAEERGVALRTLAAPDLVVHGSRELIGQAMANLIDNALKYGAGAAEPVVCVEARREDGAVVVAVSDRGEGIPAAERGRVLERFVRLESARTRPGFGLGLSLVNAVARLHQGALLLEDNGPGLRAVLRLPAAPRQDGPRQETRTQETRTQDGLPRQEPPREAPGSARDAAARAEPTS</sequence>
<reference evidence="15" key="1">
    <citation type="journal article" date="2021" name="Front. Microbiol.">
        <title>Comprehensive Comparative Genomics and Phenotyping of Methylobacterium Species.</title>
        <authorList>
            <person name="Alessa O."/>
            <person name="Ogura Y."/>
            <person name="Fujitani Y."/>
            <person name="Takami H."/>
            <person name="Hayashi T."/>
            <person name="Sahin N."/>
            <person name="Tani A."/>
        </authorList>
    </citation>
    <scope>NUCLEOTIDE SEQUENCE</scope>
    <source>
        <strain evidence="15">KCTC 52305</strain>
    </source>
</reference>
<comment type="subcellular location">
    <subcellularLocation>
        <location evidence="2">Membrane</location>
    </subcellularLocation>
</comment>
<organism evidence="15 16">
    <name type="scientific">Methylobacterium crusticola</name>
    <dbReference type="NCBI Taxonomy" id="1697972"/>
    <lineage>
        <taxon>Bacteria</taxon>
        <taxon>Pseudomonadati</taxon>
        <taxon>Pseudomonadota</taxon>
        <taxon>Alphaproteobacteria</taxon>
        <taxon>Hyphomicrobiales</taxon>
        <taxon>Methylobacteriaceae</taxon>
        <taxon>Methylobacterium</taxon>
    </lineage>
</organism>
<dbReference type="PRINTS" id="PR00344">
    <property type="entry name" value="BCTRLSENSOR"/>
</dbReference>
<dbReference type="Proteomes" id="UP001055167">
    <property type="component" value="Unassembled WGS sequence"/>
</dbReference>
<keyword evidence="4" id="KW-0597">Phosphoprotein</keyword>
<dbReference type="SUPFAM" id="SSF55874">
    <property type="entry name" value="ATPase domain of HSP90 chaperone/DNA topoisomerase II/histidine kinase"/>
    <property type="match status" value="1"/>
</dbReference>
<feature type="transmembrane region" description="Helical" evidence="12">
    <location>
        <begin position="46"/>
        <end position="65"/>
    </location>
</feature>
<evidence type="ECO:0000256" key="3">
    <source>
        <dbReference type="ARBA" id="ARBA00012438"/>
    </source>
</evidence>
<reference evidence="15" key="2">
    <citation type="submission" date="2021-08" db="EMBL/GenBank/DDBJ databases">
        <authorList>
            <person name="Tani A."/>
            <person name="Ola A."/>
            <person name="Ogura Y."/>
            <person name="Katsura K."/>
            <person name="Hayashi T."/>
        </authorList>
    </citation>
    <scope>NUCLEOTIDE SEQUENCE</scope>
    <source>
        <strain evidence="15">KCTC 52305</strain>
    </source>
</reference>
<keyword evidence="16" id="KW-1185">Reference proteome</keyword>
<gene>
    <name evidence="15" type="primary">sasA_5</name>
    <name evidence="15" type="ORF">OPKNFCMD_1499</name>
</gene>
<evidence type="ECO:0000313" key="15">
    <source>
        <dbReference type="EMBL" id="GJD48773.1"/>
    </source>
</evidence>
<evidence type="ECO:0000256" key="5">
    <source>
        <dbReference type="ARBA" id="ARBA00022679"/>
    </source>
</evidence>
<evidence type="ECO:0000256" key="1">
    <source>
        <dbReference type="ARBA" id="ARBA00000085"/>
    </source>
</evidence>
<feature type="domain" description="Histidine kinase" evidence="13">
    <location>
        <begin position="273"/>
        <end position="488"/>
    </location>
</feature>
<dbReference type="PANTHER" id="PTHR45436:SF8">
    <property type="entry name" value="HISTIDINE KINASE"/>
    <property type="match status" value="1"/>
</dbReference>
<evidence type="ECO:0000256" key="4">
    <source>
        <dbReference type="ARBA" id="ARBA00022553"/>
    </source>
</evidence>
<dbReference type="CDD" id="cd00082">
    <property type="entry name" value="HisKA"/>
    <property type="match status" value="1"/>
</dbReference>
<evidence type="ECO:0000256" key="2">
    <source>
        <dbReference type="ARBA" id="ARBA00004370"/>
    </source>
</evidence>
<keyword evidence="7" id="KW-0418">Kinase</keyword>
<keyword evidence="10 12" id="KW-0472">Membrane</keyword>
<feature type="region of interest" description="Disordered" evidence="11">
    <location>
        <begin position="484"/>
        <end position="532"/>
    </location>
</feature>
<feature type="compositionally biased region" description="Basic and acidic residues" evidence="11">
    <location>
        <begin position="491"/>
        <end position="504"/>
    </location>
</feature>
<dbReference type="Pfam" id="PF00672">
    <property type="entry name" value="HAMP"/>
    <property type="match status" value="1"/>
</dbReference>
<dbReference type="InterPro" id="IPR004358">
    <property type="entry name" value="Sig_transdc_His_kin-like_C"/>
</dbReference>
<name>A0ABQ4QTW6_9HYPH</name>
<dbReference type="InterPro" id="IPR005467">
    <property type="entry name" value="His_kinase_dom"/>
</dbReference>
<feature type="transmembrane region" description="Helical" evidence="12">
    <location>
        <begin position="191"/>
        <end position="211"/>
    </location>
</feature>
<dbReference type="InterPro" id="IPR050428">
    <property type="entry name" value="TCS_sensor_his_kinase"/>
</dbReference>
<dbReference type="InterPro" id="IPR003661">
    <property type="entry name" value="HisK_dim/P_dom"/>
</dbReference>
<dbReference type="Pfam" id="PF00512">
    <property type="entry name" value="HisKA"/>
    <property type="match status" value="1"/>
</dbReference>
<evidence type="ECO:0000256" key="8">
    <source>
        <dbReference type="ARBA" id="ARBA00022989"/>
    </source>
</evidence>
<keyword evidence="6 12" id="KW-0812">Transmembrane</keyword>
<dbReference type="PROSITE" id="PS50109">
    <property type="entry name" value="HIS_KIN"/>
    <property type="match status" value="1"/>
</dbReference>
<feature type="domain" description="HAMP" evidence="14">
    <location>
        <begin position="212"/>
        <end position="265"/>
    </location>
</feature>
<dbReference type="CDD" id="cd00075">
    <property type="entry name" value="HATPase"/>
    <property type="match status" value="1"/>
</dbReference>
<keyword evidence="5" id="KW-0808">Transferase</keyword>
<dbReference type="InterPro" id="IPR003594">
    <property type="entry name" value="HATPase_dom"/>
</dbReference>
<dbReference type="Gene3D" id="6.10.340.10">
    <property type="match status" value="1"/>
</dbReference>
<dbReference type="SUPFAM" id="SSF47384">
    <property type="entry name" value="Homodimeric domain of signal transducing histidine kinase"/>
    <property type="match status" value="1"/>
</dbReference>
<keyword evidence="9" id="KW-0902">Two-component regulatory system</keyword>
<evidence type="ECO:0000256" key="12">
    <source>
        <dbReference type="SAM" id="Phobius"/>
    </source>
</evidence>
<protein>
    <recommendedName>
        <fullName evidence="3">histidine kinase</fullName>
        <ecNumber evidence="3">2.7.13.3</ecNumber>
    </recommendedName>
</protein>
<dbReference type="SUPFAM" id="SSF158472">
    <property type="entry name" value="HAMP domain-like"/>
    <property type="match status" value="1"/>
</dbReference>
<evidence type="ECO:0000259" key="13">
    <source>
        <dbReference type="PROSITE" id="PS50109"/>
    </source>
</evidence>
<dbReference type="Gene3D" id="1.10.287.130">
    <property type="match status" value="1"/>
</dbReference>
<dbReference type="EMBL" id="BPQH01000004">
    <property type="protein sequence ID" value="GJD48773.1"/>
    <property type="molecule type" value="Genomic_DNA"/>
</dbReference>
<evidence type="ECO:0000259" key="14">
    <source>
        <dbReference type="PROSITE" id="PS50885"/>
    </source>
</evidence>
<keyword evidence="8 12" id="KW-1133">Transmembrane helix</keyword>
<evidence type="ECO:0000256" key="6">
    <source>
        <dbReference type="ARBA" id="ARBA00022692"/>
    </source>
</evidence>
<comment type="caution">
    <text evidence="15">The sequence shown here is derived from an EMBL/GenBank/DDBJ whole genome shotgun (WGS) entry which is preliminary data.</text>
</comment>
<dbReference type="Gene3D" id="3.30.565.10">
    <property type="entry name" value="Histidine kinase-like ATPase, C-terminal domain"/>
    <property type="match status" value="1"/>
</dbReference>
<dbReference type="SMART" id="SM00304">
    <property type="entry name" value="HAMP"/>
    <property type="match status" value="1"/>
</dbReference>
<dbReference type="CDD" id="cd06225">
    <property type="entry name" value="HAMP"/>
    <property type="match status" value="1"/>
</dbReference>
<dbReference type="Pfam" id="PF02518">
    <property type="entry name" value="HATPase_c"/>
    <property type="match status" value="1"/>
</dbReference>
<comment type="catalytic activity">
    <reaction evidence="1">
        <text>ATP + protein L-histidine = ADP + protein N-phospho-L-histidine.</text>
        <dbReference type="EC" id="2.7.13.3"/>
    </reaction>
</comment>
<evidence type="ECO:0000256" key="10">
    <source>
        <dbReference type="ARBA" id="ARBA00023136"/>
    </source>
</evidence>
<evidence type="ECO:0000256" key="9">
    <source>
        <dbReference type="ARBA" id="ARBA00023012"/>
    </source>
</evidence>
<evidence type="ECO:0000313" key="16">
    <source>
        <dbReference type="Proteomes" id="UP001055167"/>
    </source>
</evidence>
<feature type="compositionally biased region" description="Pro residues" evidence="11">
    <location>
        <begin position="1"/>
        <end position="22"/>
    </location>
</feature>
<accession>A0ABQ4QTW6</accession>
<dbReference type="EC" id="2.7.13.3" evidence="3"/>
<dbReference type="SMART" id="SM00387">
    <property type="entry name" value="HATPase_c"/>
    <property type="match status" value="1"/>
</dbReference>
<dbReference type="PANTHER" id="PTHR45436">
    <property type="entry name" value="SENSOR HISTIDINE KINASE YKOH"/>
    <property type="match status" value="1"/>
</dbReference>
<feature type="region of interest" description="Disordered" evidence="11">
    <location>
        <begin position="1"/>
        <end position="27"/>
    </location>
</feature>